<reference evidence="11 12" key="1">
    <citation type="submission" date="2019-07" db="EMBL/GenBank/DDBJ databases">
        <title>Whole genome shotgun sequence of Pseudoalteromonas espejiana NBRC 102222.</title>
        <authorList>
            <person name="Hosoyama A."/>
            <person name="Uohara A."/>
            <person name="Ohji S."/>
            <person name="Ichikawa N."/>
        </authorList>
    </citation>
    <scope>NUCLEOTIDE SEQUENCE [LARGE SCALE GENOMIC DNA]</scope>
    <source>
        <strain evidence="11 12">NBRC 102222</strain>
    </source>
</reference>
<evidence type="ECO:0000313" key="11">
    <source>
        <dbReference type="EMBL" id="GEK56764.1"/>
    </source>
</evidence>
<dbReference type="PROSITE" id="PS50885">
    <property type="entry name" value="HAMP"/>
    <property type="match status" value="1"/>
</dbReference>
<dbReference type="SMART" id="SM00387">
    <property type="entry name" value="HATPase_c"/>
    <property type="match status" value="1"/>
</dbReference>
<dbReference type="InterPro" id="IPR036890">
    <property type="entry name" value="HATPase_C_sf"/>
</dbReference>
<comment type="catalytic activity">
    <reaction evidence="1">
        <text>ATP + protein L-histidine = ADP + protein N-phospho-L-histidine.</text>
        <dbReference type="EC" id="2.7.13.3"/>
    </reaction>
</comment>
<dbReference type="OrthoDB" id="2521613at2"/>
<dbReference type="InterPro" id="IPR003661">
    <property type="entry name" value="HisK_dim/P_dom"/>
</dbReference>
<dbReference type="PANTHER" id="PTHR43065">
    <property type="entry name" value="SENSOR HISTIDINE KINASE"/>
    <property type="match status" value="1"/>
</dbReference>
<protein>
    <recommendedName>
        <fullName evidence="3">histidine kinase</fullName>
        <ecNumber evidence="3">2.7.13.3</ecNumber>
    </recommendedName>
</protein>
<dbReference type="Gene3D" id="3.30.565.10">
    <property type="entry name" value="Histidine kinase-like ATPase, C-terminal domain"/>
    <property type="match status" value="1"/>
</dbReference>
<evidence type="ECO:0000256" key="3">
    <source>
        <dbReference type="ARBA" id="ARBA00012438"/>
    </source>
</evidence>
<dbReference type="AlphaFoldDB" id="A0A510Y0F2"/>
<dbReference type="PANTHER" id="PTHR43065:SF47">
    <property type="match status" value="1"/>
</dbReference>
<evidence type="ECO:0000256" key="4">
    <source>
        <dbReference type="ARBA" id="ARBA00022553"/>
    </source>
</evidence>
<evidence type="ECO:0000313" key="12">
    <source>
        <dbReference type="Proteomes" id="UP000321419"/>
    </source>
</evidence>
<dbReference type="Pfam" id="PF02518">
    <property type="entry name" value="HATPase_c"/>
    <property type="match status" value="1"/>
</dbReference>
<dbReference type="GO" id="GO:0016020">
    <property type="term" value="C:membrane"/>
    <property type="evidence" value="ECO:0007669"/>
    <property type="project" value="UniProtKB-SubCell"/>
</dbReference>
<sequence>MPKKVHQNSIRKALINTIMLITAICLSLSVSISTYLSVKEQKQLIINKLVILSDIVAFDAADSLIKDDRKTEEKRLKSFEKIPIVKNIHIYAIEKTSSKPVFFLSFNAKKTPPVPLRVDSINELKKPRVTNNYIELITPVTSSESIVGYVYMRGSLESLDQFIKEKILIDVLLTLLILFFVYFIAIKTQKSIANPIEHLSVLLQDVSKNHNYDVRAPATKVKEVTALSNSLNIMLTRTQKQLERHEKDKQEIKQLNQSLEEKVSQRTIALREANQELLSTLERMHQYQEQIVENEKMASLGQMVAGVAHEVNTPIGLGITGSTLLRDKLADIQLNFDNKSLTSNQLKRFIDEGIENLDLIYRNLNRAADLISNFKKVAVIQDDGVKTHVNIHKLISDVLISIQSELLKTKPTVVINCATDLTIESKSEPLQQIFQQLILNSAIHGFATSENNEIQFNVEQNGPQVKIEYCDNGQGVDKNIKNRIFDPFVTSKRGQGASGLGMHLVYNLVTQALGGHILYDVDAKSGTRFVITIP</sequence>
<name>A0A510Y0F2_9GAMM</name>
<dbReference type="Proteomes" id="UP000321419">
    <property type="component" value="Unassembled WGS sequence"/>
</dbReference>
<dbReference type="InterPro" id="IPR003594">
    <property type="entry name" value="HATPase_dom"/>
</dbReference>
<proteinExistence type="predicted"/>
<feature type="domain" description="HAMP" evidence="10">
    <location>
        <begin position="190"/>
        <end position="243"/>
    </location>
</feature>
<keyword evidence="4" id="KW-0597">Phosphoprotein</keyword>
<evidence type="ECO:0000256" key="1">
    <source>
        <dbReference type="ARBA" id="ARBA00000085"/>
    </source>
</evidence>
<dbReference type="Gene3D" id="1.10.287.130">
    <property type="match status" value="1"/>
</dbReference>
<feature type="transmembrane region" description="Helical" evidence="8">
    <location>
        <begin position="167"/>
        <end position="185"/>
    </location>
</feature>
<dbReference type="InterPro" id="IPR003660">
    <property type="entry name" value="HAMP_dom"/>
</dbReference>
<dbReference type="GO" id="GO:0000155">
    <property type="term" value="F:phosphorelay sensor kinase activity"/>
    <property type="evidence" value="ECO:0007669"/>
    <property type="project" value="InterPro"/>
</dbReference>
<feature type="coiled-coil region" evidence="7">
    <location>
        <begin position="228"/>
        <end position="290"/>
    </location>
</feature>
<dbReference type="SUPFAM" id="SSF55874">
    <property type="entry name" value="ATPase domain of HSP90 chaperone/DNA topoisomerase II/histidine kinase"/>
    <property type="match status" value="1"/>
</dbReference>
<accession>A0A510Y0F2</accession>
<evidence type="ECO:0000256" key="2">
    <source>
        <dbReference type="ARBA" id="ARBA00004370"/>
    </source>
</evidence>
<keyword evidence="8" id="KW-0812">Transmembrane</keyword>
<evidence type="ECO:0000259" key="10">
    <source>
        <dbReference type="PROSITE" id="PS50885"/>
    </source>
</evidence>
<feature type="transmembrane region" description="Helical" evidence="8">
    <location>
        <begin position="13"/>
        <end position="38"/>
    </location>
</feature>
<dbReference type="InterPro" id="IPR004358">
    <property type="entry name" value="Sig_transdc_His_kin-like_C"/>
</dbReference>
<dbReference type="EC" id="2.7.13.3" evidence="3"/>
<dbReference type="EMBL" id="BJUM01000052">
    <property type="protein sequence ID" value="GEK56764.1"/>
    <property type="molecule type" value="Genomic_DNA"/>
</dbReference>
<evidence type="ECO:0000256" key="5">
    <source>
        <dbReference type="ARBA" id="ARBA00022679"/>
    </source>
</evidence>
<keyword evidence="8" id="KW-1133">Transmembrane helix</keyword>
<keyword evidence="8" id="KW-0472">Membrane</keyword>
<dbReference type="Gene3D" id="6.10.340.10">
    <property type="match status" value="1"/>
</dbReference>
<keyword evidence="6" id="KW-0418">Kinase</keyword>
<dbReference type="InterPro" id="IPR005467">
    <property type="entry name" value="His_kinase_dom"/>
</dbReference>
<comment type="caution">
    <text evidence="11">The sequence shown here is derived from an EMBL/GenBank/DDBJ whole genome shotgun (WGS) entry which is preliminary data.</text>
</comment>
<evidence type="ECO:0000256" key="6">
    <source>
        <dbReference type="ARBA" id="ARBA00022777"/>
    </source>
</evidence>
<dbReference type="RefSeq" id="WP_089346766.1">
    <property type="nucleotide sequence ID" value="NZ_BJUM01000052.1"/>
</dbReference>
<dbReference type="PROSITE" id="PS50109">
    <property type="entry name" value="HIS_KIN"/>
    <property type="match status" value="1"/>
</dbReference>
<keyword evidence="5" id="KW-0808">Transferase</keyword>
<dbReference type="SUPFAM" id="SSF47384">
    <property type="entry name" value="Homodimeric domain of signal transducing histidine kinase"/>
    <property type="match status" value="1"/>
</dbReference>
<keyword evidence="7" id="KW-0175">Coiled coil</keyword>
<dbReference type="CDD" id="cd00082">
    <property type="entry name" value="HisKA"/>
    <property type="match status" value="1"/>
</dbReference>
<evidence type="ECO:0000256" key="8">
    <source>
        <dbReference type="SAM" id="Phobius"/>
    </source>
</evidence>
<dbReference type="InterPro" id="IPR036097">
    <property type="entry name" value="HisK_dim/P_sf"/>
</dbReference>
<dbReference type="PRINTS" id="PR00344">
    <property type="entry name" value="BCTRLSENSOR"/>
</dbReference>
<organism evidence="11 12">
    <name type="scientific">Pseudoalteromonas espejiana</name>
    <dbReference type="NCBI Taxonomy" id="28107"/>
    <lineage>
        <taxon>Bacteria</taxon>
        <taxon>Pseudomonadati</taxon>
        <taxon>Pseudomonadota</taxon>
        <taxon>Gammaproteobacteria</taxon>
        <taxon>Alteromonadales</taxon>
        <taxon>Pseudoalteromonadaceae</taxon>
        <taxon>Pseudoalteromonas</taxon>
    </lineage>
</organism>
<gene>
    <name evidence="11" type="ORF">PES01_36090</name>
</gene>
<dbReference type="SMART" id="SM00304">
    <property type="entry name" value="HAMP"/>
    <property type="match status" value="1"/>
</dbReference>
<evidence type="ECO:0000256" key="7">
    <source>
        <dbReference type="SAM" id="Coils"/>
    </source>
</evidence>
<keyword evidence="12" id="KW-1185">Reference proteome</keyword>
<evidence type="ECO:0000259" key="9">
    <source>
        <dbReference type="PROSITE" id="PS50109"/>
    </source>
</evidence>
<feature type="domain" description="Histidine kinase" evidence="9">
    <location>
        <begin position="306"/>
        <end position="534"/>
    </location>
</feature>
<comment type="subcellular location">
    <subcellularLocation>
        <location evidence="2">Membrane</location>
    </subcellularLocation>
</comment>